<evidence type="ECO:0000313" key="2">
    <source>
        <dbReference type="Proteomes" id="UP001165960"/>
    </source>
</evidence>
<comment type="caution">
    <text evidence="1">The sequence shown here is derived from an EMBL/GenBank/DDBJ whole genome shotgun (WGS) entry which is preliminary data.</text>
</comment>
<keyword evidence="2" id="KW-1185">Reference proteome</keyword>
<protein>
    <submittedName>
        <fullName evidence="1">Uncharacterized protein</fullName>
    </submittedName>
</protein>
<sequence>MPSKVYQYYPVKEERLSCIVCDYPYALDAPLSTLKKHLRVKHGFSIRNPPSSQLLDNFVYFIPEHTHTRIDIKSLLNPESPAPCHIRPNNYTFVNYSPQETQYIIN</sequence>
<accession>A0ACC2S279</accession>
<organism evidence="1 2">
    <name type="scientific">Entomophthora muscae</name>
    <dbReference type="NCBI Taxonomy" id="34485"/>
    <lineage>
        <taxon>Eukaryota</taxon>
        <taxon>Fungi</taxon>
        <taxon>Fungi incertae sedis</taxon>
        <taxon>Zoopagomycota</taxon>
        <taxon>Entomophthoromycotina</taxon>
        <taxon>Entomophthoromycetes</taxon>
        <taxon>Entomophthorales</taxon>
        <taxon>Entomophthoraceae</taxon>
        <taxon>Entomophthora</taxon>
    </lineage>
</organism>
<proteinExistence type="predicted"/>
<reference evidence="1" key="1">
    <citation type="submission" date="2022-04" db="EMBL/GenBank/DDBJ databases">
        <title>Genome of the entomopathogenic fungus Entomophthora muscae.</title>
        <authorList>
            <person name="Elya C."/>
            <person name="Lovett B.R."/>
            <person name="Lee E."/>
            <person name="Macias A.M."/>
            <person name="Hajek A.E."/>
            <person name="De Bivort B.L."/>
            <person name="Kasson M.T."/>
            <person name="De Fine Licht H.H."/>
            <person name="Stajich J.E."/>
        </authorList>
    </citation>
    <scope>NUCLEOTIDE SEQUENCE</scope>
    <source>
        <strain evidence="1">Berkeley</strain>
    </source>
</reference>
<dbReference type="Proteomes" id="UP001165960">
    <property type="component" value="Unassembled WGS sequence"/>
</dbReference>
<evidence type="ECO:0000313" key="1">
    <source>
        <dbReference type="EMBL" id="KAJ9056484.1"/>
    </source>
</evidence>
<dbReference type="EMBL" id="QTSX02005926">
    <property type="protein sequence ID" value="KAJ9056484.1"/>
    <property type="molecule type" value="Genomic_DNA"/>
</dbReference>
<gene>
    <name evidence="1" type="ORF">DSO57_1032612</name>
</gene>
<name>A0ACC2S279_9FUNG</name>